<evidence type="ECO:0000313" key="3">
    <source>
        <dbReference type="Proteomes" id="UP000230233"/>
    </source>
</evidence>
<reference evidence="3" key="1">
    <citation type="submission" date="2017-10" db="EMBL/GenBank/DDBJ databases">
        <title>Rapid genome shrinkage in a self-fertile nematode reveals novel sperm competition proteins.</title>
        <authorList>
            <person name="Yin D."/>
            <person name="Schwarz E.M."/>
            <person name="Thomas C.G."/>
            <person name="Felde R.L."/>
            <person name="Korf I.F."/>
            <person name="Cutter A.D."/>
            <person name="Schartner C.M."/>
            <person name="Ralston E.J."/>
            <person name="Meyer B.J."/>
            <person name="Haag E.S."/>
        </authorList>
    </citation>
    <scope>NUCLEOTIDE SEQUENCE [LARGE SCALE GENOMIC DNA]</scope>
    <source>
        <strain evidence="3">JU1422</strain>
    </source>
</reference>
<gene>
    <name evidence="2" type="ORF">B9Z55_027210</name>
</gene>
<feature type="compositionally biased region" description="Acidic residues" evidence="1">
    <location>
        <begin position="76"/>
        <end position="99"/>
    </location>
</feature>
<feature type="compositionally biased region" description="Basic and acidic residues" evidence="1">
    <location>
        <begin position="24"/>
        <end position="40"/>
    </location>
</feature>
<proteinExistence type="predicted"/>
<name>A0A2G5SGP6_9PELO</name>
<dbReference type="Proteomes" id="UP000230233">
    <property type="component" value="Unassembled WGS sequence"/>
</dbReference>
<protein>
    <submittedName>
        <fullName evidence="2">Uncharacterized protein</fullName>
    </submittedName>
</protein>
<dbReference type="EMBL" id="PDUG01000008">
    <property type="protein sequence ID" value="PIC14230.1"/>
    <property type="molecule type" value="Genomic_DNA"/>
</dbReference>
<evidence type="ECO:0000256" key="1">
    <source>
        <dbReference type="SAM" id="MobiDB-lite"/>
    </source>
</evidence>
<dbReference type="AlphaFoldDB" id="A0A2G5SGP6"/>
<feature type="compositionally biased region" description="Acidic residues" evidence="1">
    <location>
        <begin position="41"/>
        <end position="66"/>
    </location>
</feature>
<organism evidence="2 3">
    <name type="scientific">Caenorhabditis nigoni</name>
    <dbReference type="NCBI Taxonomy" id="1611254"/>
    <lineage>
        <taxon>Eukaryota</taxon>
        <taxon>Metazoa</taxon>
        <taxon>Ecdysozoa</taxon>
        <taxon>Nematoda</taxon>
        <taxon>Chromadorea</taxon>
        <taxon>Rhabditida</taxon>
        <taxon>Rhabditina</taxon>
        <taxon>Rhabditomorpha</taxon>
        <taxon>Rhabditoidea</taxon>
        <taxon>Rhabditidae</taxon>
        <taxon>Peloderinae</taxon>
        <taxon>Caenorhabditis</taxon>
    </lineage>
</organism>
<accession>A0A2G5SGP6</accession>
<keyword evidence="3" id="KW-1185">Reference proteome</keyword>
<evidence type="ECO:0000313" key="2">
    <source>
        <dbReference type="EMBL" id="PIC14230.1"/>
    </source>
</evidence>
<comment type="caution">
    <text evidence="2">The sequence shown here is derived from an EMBL/GenBank/DDBJ whole genome shotgun (WGS) entry which is preliminary data.</text>
</comment>
<dbReference type="OrthoDB" id="10397111at2759"/>
<feature type="region of interest" description="Disordered" evidence="1">
    <location>
        <begin position="16"/>
        <end position="102"/>
    </location>
</feature>
<sequence length="173" mass="19987">MSGFFGWFTGFGAVGVKDSGADSEEIKMNLRISRDQKMEENSDDMDSGDVSTDESFEMVEDLEIQEVPEISSGDSESGEDEEEEEEDEEESEEEEETDNNELIAQLKNWFKNDIVDLQEKVFQTQYEEISAIIFEEWNPEEIPDIPRIVQRPIAHVMERFACVSVWKLRQKGK</sequence>